<dbReference type="Pfam" id="PF01594">
    <property type="entry name" value="AI-2E_transport"/>
    <property type="match status" value="1"/>
</dbReference>
<evidence type="ECO:0000256" key="6">
    <source>
        <dbReference type="ARBA" id="ARBA00022989"/>
    </source>
</evidence>
<evidence type="ECO:0000256" key="4">
    <source>
        <dbReference type="ARBA" id="ARBA00022475"/>
    </source>
</evidence>
<dbReference type="PATRIC" id="fig|1107881.3.peg.4528"/>
<accession>H0G4P1</accession>
<evidence type="ECO:0000256" key="9">
    <source>
        <dbReference type="SAM" id="Phobius"/>
    </source>
</evidence>
<reference evidence="10 11" key="1">
    <citation type="journal article" date="2012" name="J. Bacteriol.">
        <title>Draft Genome Sequence of Sinorhizobium meliloti CCNWSX0020, a Nitrogen-Fixing Symbiont with Copper Tolerance Capability Isolated from Lead-Zinc Mine Tailings.</title>
        <authorList>
            <person name="Li Z."/>
            <person name="Ma Z."/>
            <person name="Hao X."/>
            <person name="Wei G."/>
        </authorList>
    </citation>
    <scope>NUCLEOTIDE SEQUENCE [LARGE SCALE GENOMIC DNA]</scope>
    <source>
        <strain evidence="10 11">CCNWSX0020</strain>
    </source>
</reference>
<evidence type="ECO:0000256" key="2">
    <source>
        <dbReference type="ARBA" id="ARBA00009773"/>
    </source>
</evidence>
<feature type="transmembrane region" description="Helical" evidence="9">
    <location>
        <begin position="93"/>
        <end position="118"/>
    </location>
</feature>
<feature type="transmembrane region" description="Helical" evidence="9">
    <location>
        <begin position="339"/>
        <end position="365"/>
    </location>
</feature>
<feature type="region of interest" description="Disordered" evidence="8">
    <location>
        <begin position="12"/>
        <end position="32"/>
    </location>
</feature>
<dbReference type="Proteomes" id="UP000004038">
    <property type="component" value="Unassembled WGS sequence"/>
</dbReference>
<organism evidence="10 11">
    <name type="scientific">Sinorhizobium meliloti CCNWSX0020</name>
    <dbReference type="NCBI Taxonomy" id="1107881"/>
    <lineage>
        <taxon>Bacteria</taxon>
        <taxon>Pseudomonadati</taxon>
        <taxon>Pseudomonadota</taxon>
        <taxon>Alphaproteobacteria</taxon>
        <taxon>Hyphomicrobiales</taxon>
        <taxon>Rhizobiaceae</taxon>
        <taxon>Sinorhizobium/Ensifer group</taxon>
        <taxon>Sinorhizobium</taxon>
    </lineage>
</organism>
<keyword evidence="7 9" id="KW-0472">Membrane</keyword>
<dbReference type="InterPro" id="IPR002549">
    <property type="entry name" value="AI-2E-like"/>
</dbReference>
<evidence type="ECO:0000256" key="3">
    <source>
        <dbReference type="ARBA" id="ARBA00022448"/>
    </source>
</evidence>
<evidence type="ECO:0008006" key="12">
    <source>
        <dbReference type="Google" id="ProtNLM"/>
    </source>
</evidence>
<evidence type="ECO:0000256" key="5">
    <source>
        <dbReference type="ARBA" id="ARBA00022692"/>
    </source>
</evidence>
<feature type="transmembrane region" description="Helical" evidence="9">
    <location>
        <begin position="192"/>
        <end position="213"/>
    </location>
</feature>
<evidence type="ECO:0000313" key="11">
    <source>
        <dbReference type="Proteomes" id="UP000004038"/>
    </source>
</evidence>
<keyword evidence="3" id="KW-0813">Transport</keyword>
<dbReference type="PANTHER" id="PTHR21716:SF67">
    <property type="entry name" value="TRANSPORT PROTEIN YDIK-RELATED"/>
    <property type="match status" value="1"/>
</dbReference>
<dbReference type="PANTHER" id="PTHR21716">
    <property type="entry name" value="TRANSMEMBRANE PROTEIN"/>
    <property type="match status" value="1"/>
</dbReference>
<keyword evidence="6 9" id="KW-1133">Transmembrane helix</keyword>
<name>H0G4P1_RHIML</name>
<proteinExistence type="inferred from homology"/>
<protein>
    <recommendedName>
        <fullName evidence="12">Permease</fullName>
    </recommendedName>
</protein>
<feature type="transmembrane region" description="Helical" evidence="9">
    <location>
        <begin position="303"/>
        <end position="319"/>
    </location>
</feature>
<evidence type="ECO:0000256" key="8">
    <source>
        <dbReference type="SAM" id="MobiDB-lite"/>
    </source>
</evidence>
<keyword evidence="4" id="KW-1003">Cell membrane</keyword>
<evidence type="ECO:0000313" key="10">
    <source>
        <dbReference type="EMBL" id="EHK75751.1"/>
    </source>
</evidence>
<dbReference type="GO" id="GO:0005886">
    <property type="term" value="C:plasma membrane"/>
    <property type="evidence" value="ECO:0007669"/>
    <property type="project" value="UniProtKB-SubCell"/>
</dbReference>
<dbReference type="EMBL" id="AGVV01000052">
    <property type="protein sequence ID" value="EHK75751.1"/>
    <property type="molecule type" value="Genomic_DNA"/>
</dbReference>
<feature type="transmembrane region" description="Helical" evidence="9">
    <location>
        <begin position="242"/>
        <end position="264"/>
    </location>
</feature>
<feature type="transmembrane region" description="Helical" evidence="9">
    <location>
        <begin position="270"/>
        <end position="296"/>
    </location>
</feature>
<comment type="similarity">
    <text evidence="2">Belongs to the autoinducer-2 exporter (AI-2E) (TC 2.A.86) family.</text>
</comment>
<gene>
    <name evidence="10" type="ORF">SM0020_22227</name>
</gene>
<feature type="compositionally biased region" description="Polar residues" evidence="8">
    <location>
        <begin position="17"/>
        <end position="31"/>
    </location>
</feature>
<feature type="transmembrane region" description="Helical" evidence="9">
    <location>
        <begin position="51"/>
        <end position="81"/>
    </location>
</feature>
<sequence>MSFLLPASKARCAMDDNPSSQRNPGSANSAARPSIEPRITEIARIGLVGLFAYWSFTLIAPFAIILIWAAILAVALYPAYAALSAILGHRPRVAAMVITMVGLLVIVAPLAAIAISFAEGVQVVLVRLSDRSLLISAPPDSIRSFPLIGERIYSVWSMASDNLEAVLQQIKPSLLQAGSKALGKIASIGADLLSFVVSVLVAGFLFGSGARLANSAQGFASRMGGDRGVGFLQLAAATIRNVARGVIGVALLQAFLCVLILSLFKIPAPGAIAFVVLILCIIQIGPALVLLPIIVWAWTSMEFGMAALFTILLIPLLVIDNVMKPILVARGLSTPTLVILLGVLGGTLSYGLIGLFLGPIVLSVFHSLLLIWMNTDTVGSDGLRLGESKLPNPT</sequence>
<keyword evidence="5 9" id="KW-0812">Transmembrane</keyword>
<evidence type="ECO:0000256" key="7">
    <source>
        <dbReference type="ARBA" id="ARBA00023136"/>
    </source>
</evidence>
<dbReference type="AlphaFoldDB" id="H0G4P1"/>
<evidence type="ECO:0000256" key="1">
    <source>
        <dbReference type="ARBA" id="ARBA00004651"/>
    </source>
</evidence>
<comment type="subcellular location">
    <subcellularLocation>
        <location evidence="1">Cell membrane</location>
        <topology evidence="1">Multi-pass membrane protein</topology>
    </subcellularLocation>
</comment>